<protein>
    <recommendedName>
        <fullName evidence="4">Syntaxin 6 N-terminal domain-containing protein</fullName>
    </recommendedName>
</protein>
<gene>
    <name evidence="2" type="ORF">ElyMa_001650600</name>
</gene>
<reference evidence="2 3" key="1">
    <citation type="journal article" date="2021" name="Elife">
        <title>Chloroplast acquisition without the gene transfer in kleptoplastic sea slugs, Plakobranchus ocellatus.</title>
        <authorList>
            <person name="Maeda T."/>
            <person name="Takahashi S."/>
            <person name="Yoshida T."/>
            <person name="Shimamura S."/>
            <person name="Takaki Y."/>
            <person name="Nagai Y."/>
            <person name="Toyoda A."/>
            <person name="Suzuki Y."/>
            <person name="Arimoto A."/>
            <person name="Ishii H."/>
            <person name="Satoh N."/>
            <person name="Nishiyama T."/>
            <person name="Hasebe M."/>
            <person name="Maruyama T."/>
            <person name="Minagawa J."/>
            <person name="Obokata J."/>
            <person name="Shigenobu S."/>
        </authorList>
    </citation>
    <scope>NUCLEOTIDE SEQUENCE [LARGE SCALE GENOMIC DNA]</scope>
</reference>
<evidence type="ECO:0008006" key="4">
    <source>
        <dbReference type="Google" id="ProtNLM"/>
    </source>
</evidence>
<evidence type="ECO:0000313" key="2">
    <source>
        <dbReference type="EMBL" id="GFS23862.1"/>
    </source>
</evidence>
<dbReference type="EMBL" id="BMAT01003344">
    <property type="protein sequence ID" value="GFS23862.1"/>
    <property type="molecule type" value="Genomic_DNA"/>
</dbReference>
<organism evidence="2 3">
    <name type="scientific">Elysia marginata</name>
    <dbReference type="NCBI Taxonomy" id="1093978"/>
    <lineage>
        <taxon>Eukaryota</taxon>
        <taxon>Metazoa</taxon>
        <taxon>Spiralia</taxon>
        <taxon>Lophotrochozoa</taxon>
        <taxon>Mollusca</taxon>
        <taxon>Gastropoda</taxon>
        <taxon>Heterobranchia</taxon>
        <taxon>Euthyneura</taxon>
        <taxon>Panpulmonata</taxon>
        <taxon>Sacoglossa</taxon>
        <taxon>Placobranchoidea</taxon>
        <taxon>Plakobranchidae</taxon>
        <taxon>Elysia</taxon>
    </lineage>
</organism>
<name>A0AAV4JSF9_9GAST</name>
<accession>A0AAV4JSF9</accession>
<feature type="compositionally biased region" description="Basic and acidic residues" evidence="1">
    <location>
        <begin position="10"/>
        <end position="28"/>
    </location>
</feature>
<proteinExistence type="predicted"/>
<evidence type="ECO:0000313" key="3">
    <source>
        <dbReference type="Proteomes" id="UP000762676"/>
    </source>
</evidence>
<comment type="caution">
    <text evidence="2">The sequence shown here is derived from an EMBL/GenBank/DDBJ whole genome shotgun (WGS) entry which is preliminary data.</text>
</comment>
<keyword evidence="3" id="KW-1185">Reference proteome</keyword>
<evidence type="ECO:0000256" key="1">
    <source>
        <dbReference type="SAM" id="MobiDB-lite"/>
    </source>
</evidence>
<dbReference type="Proteomes" id="UP000762676">
    <property type="component" value="Unassembled WGS sequence"/>
</dbReference>
<sequence>MSGGTYRLQSEYRQESRDYSREDGEHFQQEGNQYAGKPWVAWASLESACQKQWETLHEWSDRLRDIGKQILKWNRDAVLIIEQRLVM</sequence>
<dbReference type="AlphaFoldDB" id="A0AAV4JSF9"/>
<feature type="region of interest" description="Disordered" evidence="1">
    <location>
        <begin position="1"/>
        <end position="28"/>
    </location>
</feature>